<gene>
    <name evidence="2" type="ORF">F1559_001434</name>
</gene>
<comment type="caution">
    <text evidence="2">The sequence shown here is derived from an EMBL/GenBank/DDBJ whole genome shotgun (WGS) entry which is preliminary data.</text>
</comment>
<feature type="compositionally biased region" description="Polar residues" evidence="1">
    <location>
        <begin position="57"/>
        <end position="67"/>
    </location>
</feature>
<feature type="compositionally biased region" description="Basic and acidic residues" evidence="1">
    <location>
        <begin position="44"/>
        <end position="56"/>
    </location>
</feature>
<proteinExistence type="predicted"/>
<evidence type="ECO:0000313" key="2">
    <source>
        <dbReference type="EMBL" id="KAF6001919.1"/>
    </source>
</evidence>
<dbReference type="EMBL" id="VWRR01000012">
    <property type="protein sequence ID" value="KAF6001919.1"/>
    <property type="molecule type" value="Genomic_DNA"/>
</dbReference>
<dbReference type="OrthoDB" id="12162at2763"/>
<organism evidence="2 3">
    <name type="scientific">Cyanidiococcus yangmingshanensis</name>
    <dbReference type="NCBI Taxonomy" id="2690220"/>
    <lineage>
        <taxon>Eukaryota</taxon>
        <taxon>Rhodophyta</taxon>
        <taxon>Bangiophyceae</taxon>
        <taxon>Cyanidiales</taxon>
        <taxon>Cyanidiaceae</taxon>
        <taxon>Cyanidiococcus</taxon>
    </lineage>
</organism>
<sequence length="332" mass="36342">MSLGAVPYAQDSNQDDAACAQISDGSRSSQNEAQSLHSLAAAETFRDQERIGDRQDPQSGYTRTFPTSFGVHDTSPISRHSGDAVPVRRFQENAFTELDIEAAEPFQAEIHAGDSFREAQTLEDIRAHPLETEAAFDAKPPASPKFLAWSGSIATSAAPPFKPVLRLSRKCVISSTELSRLVELLGGQSAQMSETARIRQRDALSFIRDVHERSSTRKVILFHLERDRMDPDAVAQCQKAIEEFRKRDRASLLIRDEILEVYFLPVAEETESYLGETCTPGGALLACVVRRDALTNPAHAHTGSGDIPKASNASSPGFDVGLALQILSKQLH</sequence>
<accession>A0A7J7IGV7</accession>
<reference evidence="2 3" key="1">
    <citation type="journal article" date="2020" name="J. Phycol.">
        <title>Comparative genome analysis reveals Cyanidiococcus gen. nov., a new extremophilic red algal genus sister to Cyanidioschyzon (Cyanidioschyzonaceae, Rhodophyta).</title>
        <authorList>
            <person name="Liu S.-L."/>
            <person name="Chiang Y.-R."/>
            <person name="Yoon H.S."/>
            <person name="Fu H.-Y."/>
        </authorList>
    </citation>
    <scope>NUCLEOTIDE SEQUENCE [LARGE SCALE GENOMIC DNA]</scope>
    <source>
        <strain evidence="2 3">THAL066</strain>
    </source>
</reference>
<evidence type="ECO:0000256" key="1">
    <source>
        <dbReference type="SAM" id="MobiDB-lite"/>
    </source>
</evidence>
<name>A0A7J7IGV7_9RHOD</name>
<evidence type="ECO:0000313" key="3">
    <source>
        <dbReference type="Proteomes" id="UP000530660"/>
    </source>
</evidence>
<protein>
    <submittedName>
        <fullName evidence="2">Uncharacterized protein</fullName>
    </submittedName>
</protein>
<feature type="region of interest" description="Disordered" evidence="1">
    <location>
        <begin position="1"/>
        <end position="82"/>
    </location>
</feature>
<dbReference type="Proteomes" id="UP000530660">
    <property type="component" value="Unassembled WGS sequence"/>
</dbReference>
<dbReference type="AlphaFoldDB" id="A0A7J7IGV7"/>
<feature type="compositionally biased region" description="Polar residues" evidence="1">
    <location>
        <begin position="23"/>
        <end position="37"/>
    </location>
</feature>
<keyword evidence="3" id="KW-1185">Reference proteome</keyword>